<evidence type="ECO:0000313" key="1">
    <source>
        <dbReference type="EMBL" id="GFS34840.1"/>
    </source>
</evidence>
<proteinExistence type="predicted"/>
<keyword evidence="2" id="KW-1185">Reference proteome</keyword>
<name>A0A7J0DGJ0_9ERIC</name>
<gene>
    <name evidence="1" type="ORF">Acr_00g0036390</name>
</gene>
<sequence length="103" mass="11668">MEYDYANFPDDLWELIFDRLTEDGIDFSGLEALSLHLKSLQTRLINFNRDTVPSSSPSSKISEHKAIRMNKSTDLNELISQSGINLEALTNAFVLWSFSAGRI</sequence>
<comment type="caution">
    <text evidence="1">The sequence shown here is derived from an EMBL/GenBank/DDBJ whole genome shotgun (WGS) entry which is preliminary data.</text>
</comment>
<protein>
    <submittedName>
        <fullName evidence="1">Uncharacterized protein</fullName>
    </submittedName>
</protein>
<dbReference type="EMBL" id="BJWL01000217">
    <property type="protein sequence ID" value="GFS34840.1"/>
    <property type="molecule type" value="Genomic_DNA"/>
</dbReference>
<organism evidence="1 2">
    <name type="scientific">Actinidia rufa</name>
    <dbReference type="NCBI Taxonomy" id="165716"/>
    <lineage>
        <taxon>Eukaryota</taxon>
        <taxon>Viridiplantae</taxon>
        <taxon>Streptophyta</taxon>
        <taxon>Embryophyta</taxon>
        <taxon>Tracheophyta</taxon>
        <taxon>Spermatophyta</taxon>
        <taxon>Magnoliopsida</taxon>
        <taxon>eudicotyledons</taxon>
        <taxon>Gunneridae</taxon>
        <taxon>Pentapetalae</taxon>
        <taxon>asterids</taxon>
        <taxon>Ericales</taxon>
        <taxon>Actinidiaceae</taxon>
        <taxon>Actinidia</taxon>
    </lineage>
</organism>
<reference evidence="2" key="1">
    <citation type="submission" date="2019-07" db="EMBL/GenBank/DDBJ databases">
        <title>De Novo Assembly of kiwifruit Actinidia rufa.</title>
        <authorList>
            <person name="Sugita-Konishi S."/>
            <person name="Sato K."/>
            <person name="Mori E."/>
            <person name="Abe Y."/>
            <person name="Kisaki G."/>
            <person name="Hamano K."/>
            <person name="Suezawa K."/>
            <person name="Otani M."/>
            <person name="Fukuda T."/>
            <person name="Manabe T."/>
            <person name="Gomi K."/>
            <person name="Tabuchi M."/>
            <person name="Akimitsu K."/>
            <person name="Kataoka I."/>
        </authorList>
    </citation>
    <scope>NUCLEOTIDE SEQUENCE [LARGE SCALE GENOMIC DNA]</scope>
    <source>
        <strain evidence="2">cv. Fuchu</strain>
    </source>
</reference>
<evidence type="ECO:0000313" key="2">
    <source>
        <dbReference type="Proteomes" id="UP000585474"/>
    </source>
</evidence>
<dbReference type="AlphaFoldDB" id="A0A7J0DGJ0"/>
<accession>A0A7J0DGJ0</accession>
<dbReference type="Proteomes" id="UP000585474">
    <property type="component" value="Unassembled WGS sequence"/>
</dbReference>